<evidence type="ECO:0000313" key="4">
    <source>
        <dbReference type="EMBL" id="KAF2817918.1"/>
    </source>
</evidence>
<feature type="region of interest" description="Disordered" evidence="1">
    <location>
        <begin position="67"/>
        <end position="89"/>
    </location>
</feature>
<evidence type="ECO:0000259" key="3">
    <source>
        <dbReference type="Pfam" id="PF24864"/>
    </source>
</evidence>
<evidence type="ECO:0000256" key="2">
    <source>
        <dbReference type="SAM" id="Phobius"/>
    </source>
</evidence>
<name>A0A6A6ZAQ5_9PEZI</name>
<dbReference type="EMBL" id="MU003692">
    <property type="protein sequence ID" value="KAF2817918.1"/>
    <property type="molecule type" value="Genomic_DNA"/>
</dbReference>
<evidence type="ECO:0000313" key="5">
    <source>
        <dbReference type="Proteomes" id="UP000504636"/>
    </source>
</evidence>
<evidence type="ECO:0000256" key="1">
    <source>
        <dbReference type="SAM" id="MobiDB-lite"/>
    </source>
</evidence>
<accession>A0A6A6ZAQ5</accession>
<keyword evidence="2" id="KW-1133">Transmembrane helix</keyword>
<proteinExistence type="predicted"/>
<dbReference type="GeneID" id="54454543"/>
<keyword evidence="5" id="KW-1185">Reference proteome</keyword>
<keyword evidence="2" id="KW-0472">Membrane</keyword>
<dbReference type="OrthoDB" id="4757095at2759"/>
<dbReference type="Pfam" id="PF24864">
    <property type="entry name" value="DUF7730"/>
    <property type="match status" value="1"/>
</dbReference>
<dbReference type="PANTHER" id="PTHR38790">
    <property type="entry name" value="2EXR DOMAIN-CONTAINING PROTEIN-RELATED"/>
    <property type="match status" value="1"/>
</dbReference>
<sequence>MGGRNVLRSAGAAICNAAGFCVGACIVILVLGFIAVRDSLERRKRKKQHCDRFQKRCEELAIVPPLLQPRPPRKRRLTSPLVDEAAGDQQTDAQSDSIFFCSLSLELRIIVYEMVLTGRIFHVEIENEDLDPRMSAFECRKLRNPVSHSHPCWTHDHEAKESIKILYSNTFDFRDRREFLKIPRVLIPARFNAIRSLKLAYCMDADRTFGGQWDFPFPLWEVLASMEGLRFVHVTFFISISHKAYWLRFQDHYLQPLRDAGIRAYVTLVMPFPDCPPANMDTSNFKIVIPKSSMVGFGGLKTPLLGSFI</sequence>
<organism evidence="4">
    <name type="scientific">Mytilinidion resinicola</name>
    <dbReference type="NCBI Taxonomy" id="574789"/>
    <lineage>
        <taxon>Eukaryota</taxon>
        <taxon>Fungi</taxon>
        <taxon>Dikarya</taxon>
        <taxon>Ascomycota</taxon>
        <taxon>Pezizomycotina</taxon>
        <taxon>Dothideomycetes</taxon>
        <taxon>Pleosporomycetidae</taxon>
        <taxon>Mytilinidiales</taxon>
        <taxon>Mytilinidiaceae</taxon>
        <taxon>Mytilinidion</taxon>
    </lineage>
</organism>
<dbReference type="PANTHER" id="PTHR38790:SF9">
    <property type="entry name" value="F-BOX DOMAIN-CONTAINING PROTEIN"/>
    <property type="match status" value="1"/>
</dbReference>
<reference evidence="4 6" key="1">
    <citation type="journal article" date="2020" name="Stud. Mycol.">
        <title>101 Dothideomycetes genomes: a test case for predicting lifestyles and emergence of pathogens.</title>
        <authorList>
            <person name="Haridas S."/>
            <person name="Albert R."/>
            <person name="Binder M."/>
            <person name="Bloem J."/>
            <person name="Labutti K."/>
            <person name="Salamov A."/>
            <person name="Andreopoulos B."/>
            <person name="Baker S."/>
            <person name="Barry K."/>
            <person name="Bills G."/>
            <person name="Bluhm B."/>
            <person name="Cannon C."/>
            <person name="Castanera R."/>
            <person name="Culley D."/>
            <person name="Daum C."/>
            <person name="Ezra D."/>
            <person name="Gonzalez J."/>
            <person name="Henrissat B."/>
            <person name="Kuo A."/>
            <person name="Liang C."/>
            <person name="Lipzen A."/>
            <person name="Lutzoni F."/>
            <person name="Magnuson J."/>
            <person name="Mondo S."/>
            <person name="Nolan M."/>
            <person name="Ohm R."/>
            <person name="Pangilinan J."/>
            <person name="Park H.-J."/>
            <person name="Ramirez L."/>
            <person name="Alfaro M."/>
            <person name="Sun H."/>
            <person name="Tritt A."/>
            <person name="Yoshinaga Y."/>
            <person name="Zwiers L.-H."/>
            <person name="Turgeon B."/>
            <person name="Goodwin S."/>
            <person name="Spatafora J."/>
            <person name="Crous P."/>
            <person name="Grigoriev I."/>
        </authorList>
    </citation>
    <scope>NUCLEOTIDE SEQUENCE</scope>
    <source>
        <strain evidence="4 6">CBS 304.34</strain>
    </source>
</reference>
<feature type="transmembrane region" description="Helical" evidence="2">
    <location>
        <begin position="6"/>
        <end position="36"/>
    </location>
</feature>
<dbReference type="InterPro" id="IPR056632">
    <property type="entry name" value="DUF7730"/>
</dbReference>
<protein>
    <recommendedName>
        <fullName evidence="3">DUF7730 domain-containing protein</fullName>
    </recommendedName>
</protein>
<dbReference type="RefSeq" id="XP_033584882.1">
    <property type="nucleotide sequence ID" value="XM_033713650.1"/>
</dbReference>
<dbReference type="Proteomes" id="UP000504636">
    <property type="component" value="Unplaced"/>
</dbReference>
<keyword evidence="2" id="KW-0812">Transmembrane</keyword>
<evidence type="ECO:0000313" key="6">
    <source>
        <dbReference type="RefSeq" id="XP_033584882.1"/>
    </source>
</evidence>
<reference evidence="6" key="2">
    <citation type="submission" date="2020-04" db="EMBL/GenBank/DDBJ databases">
        <authorList>
            <consortium name="NCBI Genome Project"/>
        </authorList>
    </citation>
    <scope>NUCLEOTIDE SEQUENCE</scope>
    <source>
        <strain evidence="6">CBS 304.34</strain>
    </source>
</reference>
<feature type="domain" description="DUF7730" evidence="3">
    <location>
        <begin position="93"/>
        <end position="278"/>
    </location>
</feature>
<reference evidence="6" key="3">
    <citation type="submission" date="2025-04" db="UniProtKB">
        <authorList>
            <consortium name="RefSeq"/>
        </authorList>
    </citation>
    <scope>IDENTIFICATION</scope>
    <source>
        <strain evidence="6">CBS 304.34</strain>
    </source>
</reference>
<dbReference type="AlphaFoldDB" id="A0A6A6ZAQ5"/>
<gene>
    <name evidence="4 6" type="ORF">BDZ99DRAFT_24790</name>
</gene>